<dbReference type="OrthoDB" id="8877897at2"/>
<accession>A0A4Z0BTZ6</accession>
<feature type="chain" id="PRO_5021239751" description="Solute-binding protein family 3/N-terminal domain-containing protein" evidence="4">
    <location>
        <begin position="29"/>
        <end position="322"/>
    </location>
</feature>
<evidence type="ECO:0000256" key="1">
    <source>
        <dbReference type="ARBA" id="ARBA00004418"/>
    </source>
</evidence>
<evidence type="ECO:0000256" key="3">
    <source>
        <dbReference type="ARBA" id="ARBA00022729"/>
    </source>
</evidence>
<keyword evidence="7" id="KW-1185">Reference proteome</keyword>
<evidence type="ECO:0000256" key="4">
    <source>
        <dbReference type="SAM" id="SignalP"/>
    </source>
</evidence>
<organism evidence="6 7">
    <name type="scientific">Ramlibacter henchirensis</name>
    <dbReference type="NCBI Taxonomy" id="204072"/>
    <lineage>
        <taxon>Bacteria</taxon>
        <taxon>Pseudomonadati</taxon>
        <taxon>Pseudomonadota</taxon>
        <taxon>Betaproteobacteria</taxon>
        <taxon>Burkholderiales</taxon>
        <taxon>Comamonadaceae</taxon>
        <taxon>Ramlibacter</taxon>
    </lineage>
</organism>
<dbReference type="PANTHER" id="PTHR30024:SF47">
    <property type="entry name" value="TAURINE-BINDING PERIPLASMIC PROTEIN"/>
    <property type="match status" value="1"/>
</dbReference>
<dbReference type="PANTHER" id="PTHR30024">
    <property type="entry name" value="ALIPHATIC SULFONATES-BINDING PROTEIN-RELATED"/>
    <property type="match status" value="1"/>
</dbReference>
<evidence type="ECO:0000313" key="6">
    <source>
        <dbReference type="EMBL" id="TFZ02763.1"/>
    </source>
</evidence>
<dbReference type="InterPro" id="IPR001638">
    <property type="entry name" value="Solute-binding_3/MltF_N"/>
</dbReference>
<dbReference type="GO" id="GO:0042597">
    <property type="term" value="C:periplasmic space"/>
    <property type="evidence" value="ECO:0007669"/>
    <property type="project" value="UniProtKB-SubCell"/>
</dbReference>
<dbReference type="SMART" id="SM00062">
    <property type="entry name" value="PBPb"/>
    <property type="match status" value="1"/>
</dbReference>
<comment type="caution">
    <text evidence="6">The sequence shown here is derived from an EMBL/GenBank/DDBJ whole genome shotgun (WGS) entry which is preliminary data.</text>
</comment>
<gene>
    <name evidence="6" type="ORF">EZ313_16080</name>
</gene>
<comment type="similarity">
    <text evidence="2">Belongs to the bacterial solute-binding protein SsuA/TauA family.</text>
</comment>
<sequence length="322" mass="33704">MSLLSRRQFHRVAASAAVAGLSPLAALAQAPVKIRASVVPIIDTAALHAAIQKGFFAAEGLEVDLTPTAGGAVGLPALAAGQVQVAFSNIVSTALGAAQGLGFKIIAPAANAPDAPPEGTALVAARGKGFKTGKDLEGKRVAVNNRSNVIWLYSRAWVEATGGDPSRVTYVEVPFPQMTDAIKGGQVDAGVLVDPFLSTGIDSGALELVGWPFHSVQKGMSISQYVATESFIKSNPKTIDAFVRGLDKGIDWMNSNAGSPEWVKLIASFTKLPEDRLKKLHVAPFKKTVDPRSVDASLALMRKHGMLTGPLASKDLLHVAAR</sequence>
<dbReference type="AlphaFoldDB" id="A0A4Z0BTZ6"/>
<dbReference type="InterPro" id="IPR015168">
    <property type="entry name" value="SsuA/THI5"/>
</dbReference>
<comment type="subcellular location">
    <subcellularLocation>
        <location evidence="1">Periplasm</location>
    </subcellularLocation>
</comment>
<evidence type="ECO:0000313" key="7">
    <source>
        <dbReference type="Proteomes" id="UP000298180"/>
    </source>
</evidence>
<feature type="domain" description="Solute-binding protein family 3/N-terminal" evidence="5">
    <location>
        <begin position="46"/>
        <end position="260"/>
    </location>
</feature>
<dbReference type="Proteomes" id="UP000298180">
    <property type="component" value="Unassembled WGS sequence"/>
</dbReference>
<dbReference type="Pfam" id="PF09084">
    <property type="entry name" value="NMT1"/>
    <property type="match status" value="1"/>
</dbReference>
<proteinExistence type="inferred from homology"/>
<name>A0A4Z0BTZ6_9BURK</name>
<dbReference type="PROSITE" id="PS51318">
    <property type="entry name" value="TAT"/>
    <property type="match status" value="1"/>
</dbReference>
<feature type="signal peptide" evidence="4">
    <location>
        <begin position="1"/>
        <end position="28"/>
    </location>
</feature>
<dbReference type="RefSeq" id="WP_135264287.1">
    <property type="nucleotide sequence ID" value="NZ_SMLM01000002.1"/>
</dbReference>
<reference evidence="6 7" key="1">
    <citation type="submission" date="2019-03" db="EMBL/GenBank/DDBJ databases">
        <title>Ramlibacter henchirensis DSM 14656, whole genome shotgun sequence.</title>
        <authorList>
            <person name="Zhang X."/>
            <person name="Feng G."/>
            <person name="Zhu H."/>
        </authorList>
    </citation>
    <scope>NUCLEOTIDE SEQUENCE [LARGE SCALE GENOMIC DNA]</scope>
    <source>
        <strain evidence="6 7">DSM 14656</strain>
    </source>
</reference>
<evidence type="ECO:0000256" key="2">
    <source>
        <dbReference type="ARBA" id="ARBA00010742"/>
    </source>
</evidence>
<dbReference type="InterPro" id="IPR006311">
    <property type="entry name" value="TAT_signal"/>
</dbReference>
<dbReference type="Gene3D" id="3.40.190.10">
    <property type="entry name" value="Periplasmic binding protein-like II"/>
    <property type="match status" value="2"/>
</dbReference>
<keyword evidence="3 4" id="KW-0732">Signal</keyword>
<evidence type="ECO:0000259" key="5">
    <source>
        <dbReference type="SMART" id="SM00062"/>
    </source>
</evidence>
<dbReference type="SUPFAM" id="SSF53850">
    <property type="entry name" value="Periplasmic binding protein-like II"/>
    <property type="match status" value="1"/>
</dbReference>
<dbReference type="EMBL" id="SMLM01000002">
    <property type="protein sequence ID" value="TFZ02763.1"/>
    <property type="molecule type" value="Genomic_DNA"/>
</dbReference>
<protein>
    <recommendedName>
        <fullName evidence="5">Solute-binding protein family 3/N-terminal domain-containing protein</fullName>
    </recommendedName>
</protein>